<keyword evidence="4" id="KW-0812">Transmembrane</keyword>
<dbReference type="OrthoDB" id="405996at2759"/>
<dbReference type="PANTHER" id="PTHR45738">
    <property type="entry name" value="POLYPHOSPHOINOSITIDE PHOSPHATASE"/>
    <property type="match status" value="1"/>
</dbReference>
<evidence type="ECO:0000313" key="6">
    <source>
        <dbReference type="EMBL" id="KAG2191942.1"/>
    </source>
</evidence>
<evidence type="ECO:0000256" key="2">
    <source>
        <dbReference type="ARBA" id="ARBA00022801"/>
    </source>
</evidence>
<feature type="transmembrane region" description="Helical" evidence="4">
    <location>
        <begin position="1482"/>
        <end position="1502"/>
    </location>
</feature>
<feature type="domain" description="SAC" evidence="5">
    <location>
        <begin position="1062"/>
        <end position="1413"/>
    </location>
</feature>
<feature type="domain" description="SAC" evidence="5">
    <location>
        <begin position="216"/>
        <end position="583"/>
    </location>
</feature>
<protein>
    <recommendedName>
        <fullName evidence="5">SAC domain-containing protein</fullName>
    </recommendedName>
</protein>
<keyword evidence="4" id="KW-1133">Transmembrane helix</keyword>
<reference evidence="6" key="1">
    <citation type="submission" date="2020-12" db="EMBL/GenBank/DDBJ databases">
        <title>Metabolic potential, ecology and presence of endohyphal bacteria is reflected in genomic diversity of Mucoromycotina.</title>
        <authorList>
            <person name="Muszewska A."/>
            <person name="Okrasinska A."/>
            <person name="Steczkiewicz K."/>
            <person name="Drgas O."/>
            <person name="Orlowska M."/>
            <person name="Perlinska-Lenart U."/>
            <person name="Aleksandrzak-Piekarczyk T."/>
            <person name="Szatraj K."/>
            <person name="Zielenkiewicz U."/>
            <person name="Pilsyk S."/>
            <person name="Malc E."/>
            <person name="Mieczkowski P."/>
            <person name="Kruszewska J.S."/>
            <person name="Biernat P."/>
            <person name="Pawlowska J."/>
        </authorList>
    </citation>
    <scope>NUCLEOTIDE SEQUENCE</scope>
    <source>
        <strain evidence="6">CBS 226.32</strain>
    </source>
</reference>
<dbReference type="GO" id="GO:0012505">
    <property type="term" value="C:endomembrane system"/>
    <property type="evidence" value="ECO:0007669"/>
    <property type="project" value="UniProtKB-SubCell"/>
</dbReference>
<sequence>MNQDAQIFNDNQECLNDQYLNSQLSEHLTKKDENEHNPNNVNTTFHTTSDSYTATKAAAAAAAAEKKESLKWAHPCFTMSQFQLYETKTRYYLVGTNQAKQKYRVLQIHRTNPKDLVVIEDDVLYTEHEKSRLLKMIEDGNLSVGGLQLSAMRIYGIVGFVKFTQGWYMIFITKRRQVALLGGHYIYHIDETRLVPIGLGAKIDKNSDEARYVNTFQNIDLAKNFYFSYTYDITNSLQNNLTQPPLAKPTLSEEKEKDLEDAGLLHNDMFVWNHYLLSSGFKNLNSRSGWILPLIYGFVDQAKISVFGKSIVVTLIARRSRYFAGARFLKRGVNDKGFVANDVETEQIVTDMATTSFHSTDHLYGNPRYTSYVQHRGSIPLIWSQDTTNMSPKPPIELNVVDPFFSAAALHFENLFKRYGTPCIVLNLIKQKEKTKRESILGKEFSEAISYLNQFLPDDKKIKYIAWDMSRASKSHDQDVIGFLEKIADDTMETTGFFQSGIGTDIQDLKQSRQHGVLRTNCIDCLDRTNAAQFLMGKCALGHQLYVLGVIASPKIDFDSDAVNIFTEMYHDHGDTIALQYGGSHLVNTMETYRKINQWTSHPRDMIESIRRFYANAFSDADKQDAINLFLGNFVTRDGQPMLWELSSDYHLHNQHPLEKAIRRDYRHWYQKEALETKIYQQDESLFIIPKQFRIPASNPDASDLYQGYWVEYYNHKELTSLDSLFTFNMNGTLKYRPLKISAHSKEMRELTKAEALDMSPFTVRAIKNSSHAHTIPFKEKNKPENETKADGVEKIPSWTIEGMTQRNLEPTITNSELKEYKRYTQQFKNIEKLTVTHGDKSNYTNIENFPEFQQYQNYVHKNALEEYPAAIKTTNIDQQVYNTYVDIPRRAASVQVSRELSGNTKRRYEGYDMYLKYGKYPTQQQSALQKQGSSSNSTSERITNEAYHFTPLIEPAKEGSILDNIETLTIYRNSGEPQLNAPQIQNALIESELMVYGILGFIKLQAGEYMIIITGCQRIGTLMQGCDVLRATTFQILPIARNTSNLSSQQSDDEQKYVQLLENHLRSNGFYFSYRYNITLSMQKQAYLPDKGRDNNWRDADPRFFWNRFLCEKLISVTANSRIHQDFSSFILPVIQGFVSINPSVINNRAITFALISRRSQERAGTRYFSRGLDEYGFASNFVESEQLLFCDPSKSLMQNNFIRASFIQTRGSVPAIWGQIPNTRYTPKLWVNANLADEKVIGASKAHLDQQIKYYGPQILVNLTNTKGYEYPVGQLFAAIIKELSNPNLKYIHFDFHHECRKMRWHRVQLLVDQLEPDLRKQGYCLYDASNESEPVLRKEQTSVIRTNCMDCLDRTNVVQSTFGRWVLTRQLREIGILQSTEVIENDEQFMQIFKNVWADNADGLSVPYSGTGALKTDFTRTGRRTRIGMVNDFNNSAIRYIKNNYLDGSRQDGIDLILGKYKVPLTYVHSPFRTTPSSIVIKLMPLYLLISFTLFLMVLFAPDLFSIQSSLVHITSLSFTFAVTITCWLFIQQNGSEFVDWPKLLPYQVPHNAFQEEGNIVNSNIGQLEAVQNKASDLIHKWTTRRNSTAILNEAEQGYELMPPLKKDT</sequence>
<feature type="transmembrane region" description="Helical" evidence="4">
    <location>
        <begin position="1514"/>
        <end position="1534"/>
    </location>
</feature>
<dbReference type="GO" id="GO:0043813">
    <property type="term" value="F:phosphatidylinositol-3,5-bisphosphate 5-phosphatase activity"/>
    <property type="evidence" value="ECO:0007669"/>
    <property type="project" value="InterPro"/>
</dbReference>
<dbReference type="InterPro" id="IPR002013">
    <property type="entry name" value="SAC_dom"/>
</dbReference>
<organism evidence="6 7">
    <name type="scientific">Mucor plumbeus</name>
    <dbReference type="NCBI Taxonomy" id="97098"/>
    <lineage>
        <taxon>Eukaryota</taxon>
        <taxon>Fungi</taxon>
        <taxon>Fungi incertae sedis</taxon>
        <taxon>Mucoromycota</taxon>
        <taxon>Mucoromycotina</taxon>
        <taxon>Mucoromycetes</taxon>
        <taxon>Mucorales</taxon>
        <taxon>Mucorineae</taxon>
        <taxon>Mucoraceae</taxon>
        <taxon>Mucor</taxon>
    </lineage>
</organism>
<evidence type="ECO:0000313" key="7">
    <source>
        <dbReference type="Proteomes" id="UP000650833"/>
    </source>
</evidence>
<evidence type="ECO:0000256" key="4">
    <source>
        <dbReference type="SAM" id="Phobius"/>
    </source>
</evidence>
<gene>
    <name evidence="6" type="ORF">INT46_000662</name>
</gene>
<dbReference type="GO" id="GO:0046856">
    <property type="term" value="P:phosphatidylinositol dephosphorylation"/>
    <property type="evidence" value="ECO:0007669"/>
    <property type="project" value="InterPro"/>
</dbReference>
<keyword evidence="7" id="KW-1185">Reference proteome</keyword>
<comment type="caution">
    <text evidence="6">The sequence shown here is derived from an EMBL/GenBank/DDBJ whole genome shotgun (WGS) entry which is preliminary data.</text>
</comment>
<accession>A0A8H7QFY4</accession>
<dbReference type="Proteomes" id="UP000650833">
    <property type="component" value="Unassembled WGS sequence"/>
</dbReference>
<name>A0A8H7QFY4_9FUNG</name>
<evidence type="ECO:0000256" key="3">
    <source>
        <dbReference type="ARBA" id="ARBA00023136"/>
    </source>
</evidence>
<proteinExistence type="predicted"/>
<comment type="subcellular location">
    <subcellularLocation>
        <location evidence="1">Endomembrane system</location>
    </subcellularLocation>
</comment>
<dbReference type="EMBL" id="JAEPRC010000772">
    <property type="protein sequence ID" value="KAG2191942.1"/>
    <property type="molecule type" value="Genomic_DNA"/>
</dbReference>
<dbReference type="PROSITE" id="PS50275">
    <property type="entry name" value="SAC"/>
    <property type="match status" value="2"/>
</dbReference>
<dbReference type="Pfam" id="PF02383">
    <property type="entry name" value="Syja_N"/>
    <property type="match status" value="2"/>
</dbReference>
<keyword evidence="3 4" id="KW-0472">Membrane</keyword>
<keyword evidence="2" id="KW-0378">Hydrolase</keyword>
<dbReference type="PANTHER" id="PTHR45738:SF5">
    <property type="entry name" value="POLYPHOSPHOINOSITIDE PHOSPHATASE"/>
    <property type="match status" value="1"/>
</dbReference>
<evidence type="ECO:0000256" key="1">
    <source>
        <dbReference type="ARBA" id="ARBA00004308"/>
    </source>
</evidence>
<dbReference type="InterPro" id="IPR043573">
    <property type="entry name" value="Fig4-like"/>
</dbReference>
<evidence type="ECO:0000259" key="5">
    <source>
        <dbReference type="PROSITE" id="PS50275"/>
    </source>
</evidence>